<evidence type="ECO:0000313" key="2">
    <source>
        <dbReference type="EMBL" id="OMO62085.1"/>
    </source>
</evidence>
<protein>
    <submittedName>
        <fullName evidence="2">Uncharacterized protein</fullName>
    </submittedName>
</protein>
<reference evidence="2 3" key="1">
    <citation type="submission" date="2013-09" db="EMBL/GenBank/DDBJ databases">
        <title>Corchorus capsularis genome sequencing.</title>
        <authorList>
            <person name="Alam M."/>
            <person name="Haque M.S."/>
            <person name="Islam M.S."/>
            <person name="Emdad E.M."/>
            <person name="Islam M.M."/>
            <person name="Ahmed B."/>
            <person name="Halim A."/>
            <person name="Hossen Q.M.M."/>
            <person name="Hossain M.Z."/>
            <person name="Ahmed R."/>
            <person name="Khan M.M."/>
            <person name="Islam R."/>
            <person name="Rashid M.M."/>
            <person name="Khan S.A."/>
            <person name="Rahman M.S."/>
            <person name="Alam M."/>
        </authorList>
    </citation>
    <scope>NUCLEOTIDE SEQUENCE [LARGE SCALE GENOMIC DNA]</scope>
    <source>
        <strain evidence="3">cv. CVL-1</strain>
        <tissue evidence="2">Whole seedling</tissue>
    </source>
</reference>
<organism evidence="2 3">
    <name type="scientific">Corchorus capsularis</name>
    <name type="common">Jute</name>
    <dbReference type="NCBI Taxonomy" id="210143"/>
    <lineage>
        <taxon>Eukaryota</taxon>
        <taxon>Viridiplantae</taxon>
        <taxon>Streptophyta</taxon>
        <taxon>Embryophyta</taxon>
        <taxon>Tracheophyta</taxon>
        <taxon>Spermatophyta</taxon>
        <taxon>Magnoliopsida</taxon>
        <taxon>eudicotyledons</taxon>
        <taxon>Gunneridae</taxon>
        <taxon>Pentapetalae</taxon>
        <taxon>rosids</taxon>
        <taxon>malvids</taxon>
        <taxon>Malvales</taxon>
        <taxon>Malvaceae</taxon>
        <taxon>Grewioideae</taxon>
        <taxon>Apeibeae</taxon>
        <taxon>Corchorus</taxon>
    </lineage>
</organism>
<evidence type="ECO:0000313" key="3">
    <source>
        <dbReference type="Proteomes" id="UP000188268"/>
    </source>
</evidence>
<keyword evidence="1" id="KW-0472">Membrane</keyword>
<keyword evidence="1" id="KW-0812">Transmembrane</keyword>
<keyword evidence="3" id="KW-1185">Reference proteome</keyword>
<name>A0A1R3GVE8_COCAP</name>
<comment type="caution">
    <text evidence="2">The sequence shown here is derived from an EMBL/GenBank/DDBJ whole genome shotgun (WGS) entry which is preliminary data.</text>
</comment>
<gene>
    <name evidence="2" type="ORF">CCACVL1_23041</name>
</gene>
<dbReference type="AlphaFoldDB" id="A0A1R3GVE8"/>
<proteinExistence type="predicted"/>
<accession>A0A1R3GVE8</accession>
<sequence length="35" mass="3825">MGGEKNAELTRKNLFSMPVITCSLIICISILFPLA</sequence>
<evidence type="ECO:0000256" key="1">
    <source>
        <dbReference type="SAM" id="Phobius"/>
    </source>
</evidence>
<dbReference type="Gramene" id="OMO62085">
    <property type="protein sequence ID" value="OMO62085"/>
    <property type="gene ID" value="CCACVL1_23041"/>
</dbReference>
<dbReference type="EMBL" id="AWWV01013330">
    <property type="protein sequence ID" value="OMO62085.1"/>
    <property type="molecule type" value="Genomic_DNA"/>
</dbReference>
<dbReference type="Proteomes" id="UP000188268">
    <property type="component" value="Unassembled WGS sequence"/>
</dbReference>
<feature type="transmembrane region" description="Helical" evidence="1">
    <location>
        <begin position="15"/>
        <end position="34"/>
    </location>
</feature>
<keyword evidence="1" id="KW-1133">Transmembrane helix</keyword>